<gene>
    <name evidence="1" type="ORF">J1M35_03695</name>
</gene>
<reference evidence="1" key="1">
    <citation type="submission" date="2021-03" db="EMBL/GenBank/DDBJ databases">
        <title>Ottowia sp. 27C isolated from the cloaca of a Giant Asian pond turtle (Heosemys grandis).</title>
        <authorList>
            <person name="Spergser J."/>
            <person name="Busse H.-J."/>
        </authorList>
    </citation>
    <scope>NUCLEOTIDE SEQUENCE</scope>
    <source>
        <strain evidence="1">27C</strain>
    </source>
</reference>
<dbReference type="AlphaFoldDB" id="A0A975CGL2"/>
<evidence type="ECO:0000313" key="1">
    <source>
        <dbReference type="EMBL" id="QTD46025.1"/>
    </source>
</evidence>
<accession>A0A975CGL2</accession>
<keyword evidence="2" id="KW-1185">Reference proteome</keyword>
<sequence length="133" mass="14844">MWKWVLIAALAYVGFSMFGDRFSEKANARKLDANMSKLADELNRQLPMTVGAMRMDRVAYADHVMHYEGTTLPGKDLTDDEKKNAKKQLMGMYCGNAFAKAKIGVEYTVKVSPTFNDTRPKPWTVAIGPSDCG</sequence>
<proteinExistence type="predicted"/>
<name>A0A975CGL2_9BURK</name>
<protein>
    <submittedName>
        <fullName evidence="1">Uncharacterized protein</fullName>
    </submittedName>
</protein>
<dbReference type="KEGG" id="otd:J1M35_03695"/>
<dbReference type="RefSeq" id="WP_208009912.1">
    <property type="nucleotide sequence ID" value="NZ_CP071796.1"/>
</dbReference>
<dbReference type="Proteomes" id="UP000663903">
    <property type="component" value="Chromosome"/>
</dbReference>
<dbReference type="EMBL" id="CP071796">
    <property type="protein sequence ID" value="QTD46025.1"/>
    <property type="molecule type" value="Genomic_DNA"/>
</dbReference>
<organism evidence="1 2">
    <name type="scientific">Ottowia testudinis</name>
    <dbReference type="NCBI Taxonomy" id="2816950"/>
    <lineage>
        <taxon>Bacteria</taxon>
        <taxon>Pseudomonadati</taxon>
        <taxon>Pseudomonadota</taxon>
        <taxon>Betaproteobacteria</taxon>
        <taxon>Burkholderiales</taxon>
        <taxon>Comamonadaceae</taxon>
        <taxon>Ottowia</taxon>
    </lineage>
</organism>
<evidence type="ECO:0000313" key="2">
    <source>
        <dbReference type="Proteomes" id="UP000663903"/>
    </source>
</evidence>